<evidence type="ECO:0000313" key="1">
    <source>
        <dbReference type="EMBL" id="KAG5677444.1"/>
    </source>
</evidence>
<reference evidence="1" key="1">
    <citation type="submission" date="2021-03" db="EMBL/GenBank/DDBJ databases">
        <title>Chromosome level genome of the anhydrobiotic midge Polypedilum vanderplanki.</title>
        <authorList>
            <person name="Yoshida Y."/>
            <person name="Kikawada T."/>
            <person name="Gusev O."/>
        </authorList>
    </citation>
    <scope>NUCLEOTIDE SEQUENCE</scope>
    <source>
        <strain evidence="1">NIAS01</strain>
        <tissue evidence="1">Whole body or cell culture</tissue>
    </source>
</reference>
<protein>
    <submittedName>
        <fullName evidence="1">Uncharacterized protein</fullName>
    </submittedName>
</protein>
<accession>A0A9J6C5I6</accession>
<gene>
    <name evidence="1" type="ORF">PVAND_007202</name>
</gene>
<evidence type="ECO:0000313" key="2">
    <source>
        <dbReference type="Proteomes" id="UP001107558"/>
    </source>
</evidence>
<sequence length="91" mass="10833">MFRQINWLQSSSKSIRLFIRNKSYVIRQVETTKMSRADKIKKQNFETSNLYGPKIKLKKEKVKTQLEKTDNRSNGKSSEMYWILTNKNAKT</sequence>
<dbReference type="AlphaFoldDB" id="A0A9J6C5I6"/>
<proteinExistence type="predicted"/>
<organism evidence="1 2">
    <name type="scientific">Polypedilum vanderplanki</name>
    <name type="common">Sleeping chironomid midge</name>
    <dbReference type="NCBI Taxonomy" id="319348"/>
    <lineage>
        <taxon>Eukaryota</taxon>
        <taxon>Metazoa</taxon>
        <taxon>Ecdysozoa</taxon>
        <taxon>Arthropoda</taxon>
        <taxon>Hexapoda</taxon>
        <taxon>Insecta</taxon>
        <taxon>Pterygota</taxon>
        <taxon>Neoptera</taxon>
        <taxon>Endopterygota</taxon>
        <taxon>Diptera</taxon>
        <taxon>Nematocera</taxon>
        <taxon>Chironomoidea</taxon>
        <taxon>Chironomidae</taxon>
        <taxon>Chironominae</taxon>
        <taxon>Polypedilum</taxon>
        <taxon>Polypedilum</taxon>
    </lineage>
</organism>
<comment type="caution">
    <text evidence="1">The sequence shown here is derived from an EMBL/GenBank/DDBJ whole genome shotgun (WGS) entry which is preliminary data.</text>
</comment>
<dbReference type="Proteomes" id="UP001107558">
    <property type="component" value="Chromosome 2"/>
</dbReference>
<name>A0A9J6C5I6_POLVA</name>
<dbReference type="EMBL" id="JADBJN010000002">
    <property type="protein sequence ID" value="KAG5677444.1"/>
    <property type="molecule type" value="Genomic_DNA"/>
</dbReference>
<keyword evidence="2" id="KW-1185">Reference proteome</keyword>